<feature type="compositionally biased region" description="Acidic residues" evidence="6">
    <location>
        <begin position="433"/>
        <end position="452"/>
    </location>
</feature>
<organism evidence="9">
    <name type="scientific">Dissoconium aciculare CBS 342.82</name>
    <dbReference type="NCBI Taxonomy" id="1314786"/>
    <lineage>
        <taxon>Eukaryota</taxon>
        <taxon>Fungi</taxon>
        <taxon>Dikarya</taxon>
        <taxon>Ascomycota</taxon>
        <taxon>Pezizomycotina</taxon>
        <taxon>Dothideomycetes</taxon>
        <taxon>Dothideomycetidae</taxon>
        <taxon>Mycosphaerellales</taxon>
        <taxon>Dissoconiaceae</taxon>
        <taxon>Dissoconium</taxon>
    </lineage>
</organism>
<dbReference type="SMART" id="SM01370">
    <property type="entry name" value="TAFII55_N"/>
    <property type="match status" value="1"/>
</dbReference>
<evidence type="ECO:0000256" key="5">
    <source>
        <dbReference type="ARBA" id="ARBA00023242"/>
    </source>
</evidence>
<reference evidence="9" key="2">
    <citation type="submission" date="2020-04" db="EMBL/GenBank/DDBJ databases">
        <authorList>
            <consortium name="NCBI Genome Project"/>
        </authorList>
    </citation>
    <scope>NUCLEOTIDE SEQUENCE</scope>
    <source>
        <strain evidence="9">CBS 342.82</strain>
    </source>
</reference>
<dbReference type="GO" id="GO:0051123">
    <property type="term" value="P:RNA polymerase II preinitiation complex assembly"/>
    <property type="evidence" value="ECO:0007669"/>
    <property type="project" value="TreeGrafter"/>
</dbReference>
<dbReference type="PANTHER" id="PTHR12228">
    <property type="entry name" value="TRANSCRIPTION INITIATION FACTOR TFIID 55 KD SUBUNIT-RELATED"/>
    <property type="match status" value="1"/>
</dbReference>
<feature type="region of interest" description="Disordered" evidence="6">
    <location>
        <begin position="378"/>
        <end position="462"/>
    </location>
</feature>
<keyword evidence="8" id="KW-1185">Reference proteome</keyword>
<sequence>MPKASLAGTPNRPTLPAGATSSSGIKLKLTNSQPPTPTEGPASSLPPASTEKKKRPYVRKTDAGSSKKRAAEEDIISPAAKRVQSGTGRKLSIKLPGQQSSGGTIALAAKRKASVPKIIDIRARQRAPPRAKGIGYDSEDSDVEKDPAIQQALVLRMQPGEDANYLRKAIADGSIGPFTSQGDADVSIKFVEKNYRRAVVKVRGNTYAAALVDLPCIVETMKSFDRKGWYKVADCCQMLYVLGPCKSEEEAKNYRLPSDVDKENFQFAHGLTPPLHYVRKRRWRSRPNYNHAVEAEEQALRLLEMDRLVEESGGTSSYAVKKTANLDQAQEESQYEDEYDEEEDAEEDAVETVEATGQYPFDDEEEDGVDLEAELAAQMEFAEDDDDEPSGDMVESPMAMGGDEGASVPPETVEPTPAGTPAAMETPPAEQPSSDEDESDEDEDDLDVFDEDAAAKSAERAQQLEEVADLEQEIARTRQKAQAMTNQLLKTRELRKLAGLEEDLKAKKVIFGLEDE</sequence>
<dbReference type="GO" id="GO:0005669">
    <property type="term" value="C:transcription factor TFIID complex"/>
    <property type="evidence" value="ECO:0007669"/>
    <property type="project" value="InterPro"/>
</dbReference>
<dbReference type="GeneID" id="54358640"/>
<dbReference type="CDD" id="cd08047">
    <property type="entry name" value="TAF7"/>
    <property type="match status" value="1"/>
</dbReference>
<dbReference type="OrthoDB" id="153872at2759"/>
<keyword evidence="4" id="KW-0804">Transcription</keyword>
<feature type="domain" description="TAFII55 protein conserved region" evidence="7">
    <location>
        <begin position="149"/>
        <end position="311"/>
    </location>
</feature>
<name>A0A6J3MDJ6_9PEZI</name>
<dbReference type="PANTHER" id="PTHR12228:SF0">
    <property type="entry name" value="TATA-BOX BINDING PROTEIN ASSOCIATED FACTOR 7"/>
    <property type="match status" value="1"/>
</dbReference>
<evidence type="ECO:0000256" key="1">
    <source>
        <dbReference type="ARBA" id="ARBA00004123"/>
    </source>
</evidence>
<feature type="region of interest" description="Disordered" evidence="6">
    <location>
        <begin position="1"/>
        <end position="100"/>
    </location>
</feature>
<dbReference type="Proteomes" id="UP000504637">
    <property type="component" value="Unplaced"/>
</dbReference>
<feature type="compositionally biased region" description="Polar residues" evidence="6">
    <location>
        <begin position="19"/>
        <end position="33"/>
    </location>
</feature>
<keyword evidence="5" id="KW-0539">Nucleus</keyword>
<dbReference type="AlphaFoldDB" id="A0A6J3MDJ6"/>
<evidence type="ECO:0000256" key="6">
    <source>
        <dbReference type="SAM" id="MobiDB-lite"/>
    </source>
</evidence>
<feature type="region of interest" description="Disordered" evidence="6">
    <location>
        <begin position="313"/>
        <end position="352"/>
    </location>
</feature>
<gene>
    <name evidence="9" type="ORF">K489DRAFT_312171</name>
</gene>
<evidence type="ECO:0000256" key="2">
    <source>
        <dbReference type="ARBA" id="ARBA00009368"/>
    </source>
</evidence>
<evidence type="ECO:0000256" key="3">
    <source>
        <dbReference type="ARBA" id="ARBA00023015"/>
    </source>
</evidence>
<feature type="compositionally biased region" description="Acidic residues" evidence="6">
    <location>
        <begin position="329"/>
        <end position="351"/>
    </location>
</feature>
<reference evidence="9" key="1">
    <citation type="submission" date="2020-01" db="EMBL/GenBank/DDBJ databases">
        <authorList>
            <consortium name="DOE Joint Genome Institute"/>
            <person name="Haridas S."/>
            <person name="Albert R."/>
            <person name="Binder M."/>
            <person name="Bloem J."/>
            <person name="Labutti K."/>
            <person name="Salamov A."/>
            <person name="Andreopoulos B."/>
            <person name="Baker S.E."/>
            <person name="Barry K."/>
            <person name="Bills G."/>
            <person name="Bluhm B.H."/>
            <person name="Cannon C."/>
            <person name="Castanera R."/>
            <person name="Culley D.E."/>
            <person name="Daum C."/>
            <person name="Ezra D."/>
            <person name="Gonzalez J.B."/>
            <person name="Henrissat B."/>
            <person name="Kuo A."/>
            <person name="Liang C."/>
            <person name="Lipzen A."/>
            <person name="Lutzoni F."/>
            <person name="Magnuson J."/>
            <person name="Mondo S."/>
            <person name="Nolan M."/>
            <person name="Ohm R."/>
            <person name="Pangilinan J."/>
            <person name="Park H.-J."/>
            <person name="Ramirez L."/>
            <person name="Alfaro M."/>
            <person name="Sun H."/>
            <person name="Tritt A."/>
            <person name="Yoshinaga Y."/>
            <person name="Zwiers L.-H."/>
            <person name="Turgeon B.G."/>
            <person name="Goodwin S.B."/>
            <person name="Spatafora J.W."/>
            <person name="Crous P.W."/>
            <person name="Grigoriev I.V."/>
        </authorList>
    </citation>
    <scope>NUCLEOTIDE SEQUENCE</scope>
    <source>
        <strain evidence="9">CBS 342.82</strain>
    </source>
</reference>
<evidence type="ECO:0000256" key="4">
    <source>
        <dbReference type="ARBA" id="ARBA00023163"/>
    </source>
</evidence>
<evidence type="ECO:0000259" key="7">
    <source>
        <dbReference type="SMART" id="SM01370"/>
    </source>
</evidence>
<dbReference type="GO" id="GO:0016251">
    <property type="term" value="F:RNA polymerase II general transcription initiation factor activity"/>
    <property type="evidence" value="ECO:0007669"/>
    <property type="project" value="TreeGrafter"/>
</dbReference>
<reference evidence="9" key="3">
    <citation type="submission" date="2025-08" db="UniProtKB">
        <authorList>
            <consortium name="RefSeq"/>
        </authorList>
    </citation>
    <scope>IDENTIFICATION</scope>
    <source>
        <strain evidence="9">CBS 342.82</strain>
    </source>
</reference>
<protein>
    <recommendedName>
        <fullName evidence="7">TAFII55 protein conserved region domain-containing protein</fullName>
    </recommendedName>
</protein>
<dbReference type="Pfam" id="PF04658">
    <property type="entry name" value="TAFII55_N"/>
    <property type="match status" value="1"/>
</dbReference>
<comment type="subcellular location">
    <subcellularLocation>
        <location evidence="1">Nucleus</location>
    </subcellularLocation>
</comment>
<feature type="compositionally biased region" description="Acidic residues" evidence="6">
    <location>
        <begin position="381"/>
        <end position="390"/>
    </location>
</feature>
<feature type="compositionally biased region" description="Basic and acidic residues" evidence="6">
    <location>
        <begin position="453"/>
        <end position="462"/>
    </location>
</feature>
<dbReference type="InterPro" id="IPR006751">
    <property type="entry name" value="TAFII55_prot_cons_reg"/>
</dbReference>
<accession>A0A6J3MDJ6</accession>
<dbReference type="RefSeq" id="XP_033463122.1">
    <property type="nucleotide sequence ID" value="XM_033600840.1"/>
</dbReference>
<evidence type="ECO:0000313" key="9">
    <source>
        <dbReference type="RefSeq" id="XP_033463122.1"/>
    </source>
</evidence>
<proteinExistence type="inferred from homology"/>
<comment type="similarity">
    <text evidence="2">Belongs to the TAF7 family.</text>
</comment>
<keyword evidence="3" id="KW-0805">Transcription regulation</keyword>
<dbReference type="InterPro" id="IPR037817">
    <property type="entry name" value="TAF7"/>
</dbReference>
<evidence type="ECO:0000313" key="8">
    <source>
        <dbReference type="Proteomes" id="UP000504637"/>
    </source>
</evidence>